<accession>A0A1Q3DKM4</accession>
<keyword evidence="2" id="KW-1185">Reference proteome</keyword>
<dbReference type="OrthoDB" id="1938551at2759"/>
<feature type="non-terminal residue" evidence="1">
    <location>
        <position position="1"/>
    </location>
</feature>
<reference evidence="2" key="1">
    <citation type="submission" date="2016-04" db="EMBL/GenBank/DDBJ databases">
        <title>Cephalotus genome sequencing.</title>
        <authorList>
            <person name="Fukushima K."/>
            <person name="Hasebe M."/>
            <person name="Fang X."/>
        </authorList>
    </citation>
    <scope>NUCLEOTIDE SEQUENCE [LARGE SCALE GENOMIC DNA]</scope>
    <source>
        <strain evidence="2">cv. St1</strain>
    </source>
</reference>
<dbReference type="InterPro" id="IPR036691">
    <property type="entry name" value="Endo/exonu/phosph_ase_sf"/>
</dbReference>
<proteinExistence type="predicted"/>
<dbReference type="AlphaFoldDB" id="A0A1Q3DKM4"/>
<dbReference type="STRING" id="3775.A0A1Q3DKM4"/>
<dbReference type="PANTHER" id="PTHR33710">
    <property type="entry name" value="BNAC02G09200D PROTEIN"/>
    <property type="match status" value="1"/>
</dbReference>
<dbReference type="Gene3D" id="3.60.10.10">
    <property type="entry name" value="Endonuclease/exonuclease/phosphatase"/>
    <property type="match status" value="1"/>
</dbReference>
<organism evidence="1 2">
    <name type="scientific">Cephalotus follicularis</name>
    <name type="common">Albany pitcher plant</name>
    <dbReference type="NCBI Taxonomy" id="3775"/>
    <lineage>
        <taxon>Eukaryota</taxon>
        <taxon>Viridiplantae</taxon>
        <taxon>Streptophyta</taxon>
        <taxon>Embryophyta</taxon>
        <taxon>Tracheophyta</taxon>
        <taxon>Spermatophyta</taxon>
        <taxon>Magnoliopsida</taxon>
        <taxon>eudicotyledons</taxon>
        <taxon>Gunneridae</taxon>
        <taxon>Pentapetalae</taxon>
        <taxon>rosids</taxon>
        <taxon>fabids</taxon>
        <taxon>Oxalidales</taxon>
        <taxon>Cephalotaceae</taxon>
        <taxon>Cephalotus</taxon>
    </lineage>
</organism>
<comment type="caution">
    <text evidence="1">The sequence shown here is derived from an EMBL/GenBank/DDBJ whole genome shotgun (WGS) entry which is preliminary data.</text>
</comment>
<evidence type="ECO:0008006" key="3">
    <source>
        <dbReference type="Google" id="ProtNLM"/>
    </source>
</evidence>
<evidence type="ECO:0000313" key="1">
    <source>
        <dbReference type="EMBL" id="GAV92873.1"/>
    </source>
</evidence>
<dbReference type="Proteomes" id="UP000187406">
    <property type="component" value="Unassembled WGS sequence"/>
</dbReference>
<protein>
    <recommendedName>
        <fullName evidence="3">Exo_endo_phos domain-containing protein</fullName>
    </recommendedName>
</protein>
<feature type="non-terminal residue" evidence="1">
    <location>
        <position position="429"/>
    </location>
</feature>
<gene>
    <name evidence="1" type="ORF">CFOL_v3_36251</name>
</gene>
<name>A0A1Q3DKM4_CEPFO</name>
<dbReference type="EMBL" id="BDDD01011796">
    <property type="protein sequence ID" value="GAV92873.1"/>
    <property type="molecule type" value="Genomic_DNA"/>
</dbReference>
<dbReference type="InParanoid" id="A0A1Q3DKM4"/>
<evidence type="ECO:0000313" key="2">
    <source>
        <dbReference type="Proteomes" id="UP000187406"/>
    </source>
</evidence>
<sequence length="429" mass="49437">WSTVTNHCHSLIGRIWVIWNPGVVQFTVIDISSQAIHGTLTFDKTVVFVEHSGNRLVSSKAMEEFEHCIRKCEIEDLRQTGQFFTWNNKRTGAEAIAKKIDRALGNWWWFKEFSDIQAEFLPPGISDHSPCFLPLQRPSIRGGRPFKYLNVWASHQSFLGLVRDVQRQLEGSPMEVVGKKLRLLKPLLKELHNRSFKDPSTVCTNLMKELCAQQAALDVDPSNVEARNREQQILEDYHKASRVEEAFLKQKARVQWLKLGDSNSAYFHRVVKVRQARNTIDRILKEDGQWTQNQEEVANECVRYYSNILQEPDRMGRYNFKRFGEGITEAQKQSMGRDVTDKEIEDALWSQNLDKAPGPDGYSGRFFKDAWSVVGKDVILAIKSFFVSERLPRSYNATILCLIPKSNSPSELKDFRPIACCNFLYKTIS</sequence>
<dbReference type="PANTHER" id="PTHR33710:SF71">
    <property type="entry name" value="ENDONUCLEASE_EXONUCLEASE_PHOSPHATASE DOMAIN-CONTAINING PROTEIN"/>
    <property type="match status" value="1"/>
</dbReference>